<reference evidence="1" key="1">
    <citation type="journal article" date="2022" name="Genome Biol. Evol.">
        <title>A New Gene Family Diagnostic for Intracellular Biomineralization of Amorphous Ca Carbonates by Cyanobacteria.</title>
        <authorList>
            <person name="Benzerara K."/>
            <person name="Duprat E."/>
            <person name="Bitard-Feildel T."/>
            <person name="Caumes G."/>
            <person name="Cassier-Chauvat C."/>
            <person name="Chauvat F."/>
            <person name="Dezi M."/>
            <person name="Diop S.I."/>
            <person name="Gaschignard G."/>
            <person name="Gorgen S."/>
            <person name="Gugger M."/>
            <person name="Lopez-Garcia P."/>
            <person name="Millet M."/>
            <person name="Skouri-Panet F."/>
            <person name="Moreira D."/>
            <person name="Callebaut I."/>
        </authorList>
    </citation>
    <scope>NUCLEOTIDE SEQUENCE</scope>
    <source>
        <strain evidence="1">G9</strain>
    </source>
</reference>
<name>A0ABT6EY44_9SYNE</name>
<proteinExistence type="predicted"/>
<dbReference type="EMBL" id="JAKKUT010000002">
    <property type="protein sequence ID" value="MDG2990732.1"/>
    <property type="molecule type" value="Genomic_DNA"/>
</dbReference>
<dbReference type="RefSeq" id="WP_277866633.1">
    <property type="nucleotide sequence ID" value="NZ_JAKKUT010000002.1"/>
</dbReference>
<evidence type="ECO:0000313" key="1">
    <source>
        <dbReference type="EMBL" id="MDG2990732.1"/>
    </source>
</evidence>
<sequence length="64" mass="7442">MSEPTLEQLKAFYRVVYQLVRLSTVIVFVELPEDKSLYVYTTRNDAPRSRSILFINPDGEIGYV</sequence>
<organism evidence="1 2">
    <name type="scientific">Candidatus Synechococcus calcipolaris G9</name>
    <dbReference type="NCBI Taxonomy" id="1497997"/>
    <lineage>
        <taxon>Bacteria</taxon>
        <taxon>Bacillati</taxon>
        <taxon>Cyanobacteriota</taxon>
        <taxon>Cyanophyceae</taxon>
        <taxon>Synechococcales</taxon>
        <taxon>Synechococcaceae</taxon>
        <taxon>Synechococcus</taxon>
    </lineage>
</organism>
<protein>
    <submittedName>
        <fullName evidence="1">Uncharacterized protein</fullName>
    </submittedName>
</protein>
<gene>
    <name evidence="1" type="ORF">L3556_07275</name>
</gene>
<evidence type="ECO:0000313" key="2">
    <source>
        <dbReference type="Proteomes" id="UP001154265"/>
    </source>
</evidence>
<reference evidence="1" key="2">
    <citation type="submission" date="2022-01" db="EMBL/GenBank/DDBJ databases">
        <authorList>
            <person name="Zivanovic Y."/>
            <person name="Moreira D."/>
            <person name="Lopez-Garcia P."/>
        </authorList>
    </citation>
    <scope>NUCLEOTIDE SEQUENCE</scope>
    <source>
        <strain evidence="1">G9</strain>
    </source>
</reference>
<comment type="caution">
    <text evidence="1">The sequence shown here is derived from an EMBL/GenBank/DDBJ whole genome shotgun (WGS) entry which is preliminary data.</text>
</comment>
<keyword evidence="2" id="KW-1185">Reference proteome</keyword>
<dbReference type="Proteomes" id="UP001154265">
    <property type="component" value="Unassembled WGS sequence"/>
</dbReference>
<accession>A0ABT6EY44</accession>